<dbReference type="SUPFAM" id="SSF55729">
    <property type="entry name" value="Acyl-CoA N-acyltransferases (Nat)"/>
    <property type="match status" value="1"/>
</dbReference>
<accession>A0A6I6IWU7</accession>
<dbReference type="OrthoDB" id="9797178at2"/>
<dbReference type="EMBL" id="CP034348">
    <property type="protein sequence ID" value="QGX97108.1"/>
    <property type="molecule type" value="Genomic_DNA"/>
</dbReference>
<evidence type="ECO:0000313" key="2">
    <source>
        <dbReference type="EMBL" id="QGX97108.1"/>
    </source>
</evidence>
<dbReference type="Proteomes" id="UP000428330">
    <property type="component" value="Chromosome"/>
</dbReference>
<dbReference type="GO" id="GO:0016747">
    <property type="term" value="F:acyltransferase activity, transferring groups other than amino-acyl groups"/>
    <property type="evidence" value="ECO:0007669"/>
    <property type="project" value="InterPro"/>
</dbReference>
<dbReference type="Pfam" id="PF00583">
    <property type="entry name" value="Acetyltransf_1"/>
    <property type="match status" value="1"/>
</dbReference>
<keyword evidence="2" id="KW-0808">Transferase</keyword>
<dbReference type="AlphaFoldDB" id="A0A6I6IWU7"/>
<name>A0A6I6IWU7_9RHOB</name>
<dbReference type="KEGG" id="rom:EI983_01970"/>
<proteinExistence type="predicted"/>
<protein>
    <submittedName>
        <fullName evidence="2">N-acetyltransferase</fullName>
    </submittedName>
</protein>
<organism evidence="2 3">
    <name type="scientific">Roseovarius faecimaris</name>
    <dbReference type="NCBI Taxonomy" id="2494550"/>
    <lineage>
        <taxon>Bacteria</taxon>
        <taxon>Pseudomonadati</taxon>
        <taxon>Pseudomonadota</taxon>
        <taxon>Alphaproteobacteria</taxon>
        <taxon>Rhodobacterales</taxon>
        <taxon>Roseobacteraceae</taxon>
        <taxon>Roseovarius</taxon>
    </lineage>
</organism>
<sequence>MSAPREIIEAGAVDLPALMALYPLAFPGEDLTGLLSALNPGKAPVLSLLAQQDDQVIGHILFTRFDHGGGALLGPLAVHPAQQRRGLGAKLVRDGLARLKAEGTRQVLVLGDPGYYGRFGFRRESRVLPPYPLPREWQDAWQSLDLAAPPLEPGQISLPDAWMHPDLWAP</sequence>
<evidence type="ECO:0000313" key="3">
    <source>
        <dbReference type="Proteomes" id="UP000428330"/>
    </source>
</evidence>
<dbReference type="PROSITE" id="PS51186">
    <property type="entry name" value="GNAT"/>
    <property type="match status" value="1"/>
</dbReference>
<reference evidence="3" key="1">
    <citation type="submission" date="2018-12" db="EMBL/GenBank/DDBJ databases">
        <title>Complete genome sequence of Roseovarius sp. MME-070.</title>
        <authorList>
            <person name="Nam Y.-D."/>
            <person name="Kang J."/>
            <person name="Chung W.-H."/>
            <person name="Park Y.S."/>
        </authorList>
    </citation>
    <scope>NUCLEOTIDE SEQUENCE [LARGE SCALE GENOMIC DNA]</scope>
    <source>
        <strain evidence="3">MME-070</strain>
    </source>
</reference>
<evidence type="ECO:0000259" key="1">
    <source>
        <dbReference type="PROSITE" id="PS51186"/>
    </source>
</evidence>
<dbReference type="CDD" id="cd04301">
    <property type="entry name" value="NAT_SF"/>
    <property type="match status" value="1"/>
</dbReference>
<dbReference type="InterPro" id="IPR016181">
    <property type="entry name" value="Acyl_CoA_acyltransferase"/>
</dbReference>
<dbReference type="RefSeq" id="WP_157705613.1">
    <property type="nucleotide sequence ID" value="NZ_CP034348.1"/>
</dbReference>
<dbReference type="InterPro" id="IPR000182">
    <property type="entry name" value="GNAT_dom"/>
</dbReference>
<keyword evidence="3" id="KW-1185">Reference proteome</keyword>
<dbReference type="Gene3D" id="3.40.630.30">
    <property type="match status" value="1"/>
</dbReference>
<feature type="domain" description="N-acetyltransferase" evidence="1">
    <location>
        <begin position="5"/>
        <end position="142"/>
    </location>
</feature>
<gene>
    <name evidence="2" type="ORF">EI983_01970</name>
</gene>